<protein>
    <submittedName>
        <fullName evidence="3">Uncharacterized protein</fullName>
    </submittedName>
</protein>
<dbReference type="EMBL" id="JASCIS010000002">
    <property type="protein sequence ID" value="MDI3417516.1"/>
    <property type="molecule type" value="Genomic_DNA"/>
</dbReference>
<keyword evidence="2" id="KW-1133">Transmembrane helix</keyword>
<evidence type="ECO:0000256" key="1">
    <source>
        <dbReference type="SAM" id="Coils"/>
    </source>
</evidence>
<name>A0ABT6SPI2_9ACTN</name>
<keyword evidence="2" id="KW-0812">Transmembrane</keyword>
<dbReference type="Proteomes" id="UP001237105">
    <property type="component" value="Unassembled WGS sequence"/>
</dbReference>
<evidence type="ECO:0000256" key="2">
    <source>
        <dbReference type="SAM" id="Phobius"/>
    </source>
</evidence>
<keyword evidence="1" id="KW-0175">Coiled coil</keyword>
<feature type="transmembrane region" description="Helical" evidence="2">
    <location>
        <begin position="405"/>
        <end position="427"/>
    </location>
</feature>
<gene>
    <name evidence="3" type="ORF">QIT00_02880</name>
</gene>
<reference evidence="3 4" key="1">
    <citation type="submission" date="2023-05" db="EMBL/GenBank/DDBJ databases">
        <title>Draft genome sequence of Streptomyces sp. B-S-A12 isolated from a cave soil in Thailand.</title>
        <authorList>
            <person name="Chamroensaksri N."/>
            <person name="Muangham S."/>
        </authorList>
    </citation>
    <scope>NUCLEOTIDE SEQUENCE [LARGE SCALE GENOMIC DNA]</scope>
    <source>
        <strain evidence="3 4">B-S-A12</strain>
    </source>
</reference>
<evidence type="ECO:0000313" key="3">
    <source>
        <dbReference type="EMBL" id="MDI3417516.1"/>
    </source>
</evidence>
<dbReference type="RefSeq" id="WP_282533429.1">
    <property type="nucleotide sequence ID" value="NZ_JASCIS010000002.1"/>
</dbReference>
<comment type="caution">
    <text evidence="3">The sequence shown here is derived from an EMBL/GenBank/DDBJ whole genome shotgun (WGS) entry which is preliminary data.</text>
</comment>
<sequence length="444" mass="49780">MDVAAISARLRQIPVSDSRELDRVCEEAAAAFLDAGREPPYDVGSADFATDAFLICADRYWRRRFLALPSVRTAAACAAWLMAHVARDCRTEVLEKWSLGYAFITREHGESGGELSEATEEIVAGDTAAGDVAYFAALYHAGKLRANFQHDELRQFLESSLLALAAGSHRQEPLFVALRSFAAFGSESITTDHALSLLSEAWNSPERTRHVVDICLNGIQMALPFDDQGEVLSVHAQEAVRDHPLDHMFHFRLACARHMRGDHDAALGSITTALTLLPAIGTRISHELLQQQYLSKRAEILDGRERARFDARQRRRMEELEDAHQRRLVELESEHERRWRELEEELRRDKERQEQTQRELVEGTRAATIRAMELVALFAAVIAFAVGSLQITLNGDMSLHDRAWLIAELGGGLLAFAFVITGGTWYITRTRRARQPGGNHRSSS</sequence>
<accession>A0ABT6SPI2</accession>
<keyword evidence="2" id="KW-0472">Membrane</keyword>
<organism evidence="3 4">
    <name type="scientific">Streptomyces luteolus</name>
    <dbReference type="NCBI Taxonomy" id="3043615"/>
    <lineage>
        <taxon>Bacteria</taxon>
        <taxon>Bacillati</taxon>
        <taxon>Actinomycetota</taxon>
        <taxon>Actinomycetes</taxon>
        <taxon>Kitasatosporales</taxon>
        <taxon>Streptomycetaceae</taxon>
        <taxon>Streptomyces</taxon>
    </lineage>
</organism>
<evidence type="ECO:0000313" key="4">
    <source>
        <dbReference type="Proteomes" id="UP001237105"/>
    </source>
</evidence>
<keyword evidence="4" id="KW-1185">Reference proteome</keyword>
<feature type="transmembrane region" description="Helical" evidence="2">
    <location>
        <begin position="374"/>
        <end position="393"/>
    </location>
</feature>
<feature type="coiled-coil region" evidence="1">
    <location>
        <begin position="314"/>
        <end position="359"/>
    </location>
</feature>
<proteinExistence type="predicted"/>